<feature type="transmembrane region" description="Helical" evidence="2">
    <location>
        <begin position="6"/>
        <end position="33"/>
    </location>
</feature>
<sequence length="68" mass="7740">MATEGDHLGVCVCVCVCLFAFIYYLSVCLFNLFTSWSVQQHHRPSMPTNVGSNTYGKRSREPPNYLHL</sequence>
<dbReference type="Proteomes" id="UP000694559">
    <property type="component" value="Unplaced"/>
</dbReference>
<protein>
    <submittedName>
        <fullName evidence="3">Uncharacterized protein</fullName>
    </submittedName>
</protein>
<evidence type="ECO:0000313" key="3">
    <source>
        <dbReference type="Ensembl" id="ENSNNAP00000018245.1"/>
    </source>
</evidence>
<dbReference type="Ensembl" id="ENSNNAT00000019157.1">
    <property type="protein sequence ID" value="ENSNNAP00000018245.1"/>
    <property type="gene ID" value="ENSNNAG00000012204.1"/>
</dbReference>
<organism evidence="3 4">
    <name type="scientific">Naja naja</name>
    <name type="common">Indian cobra</name>
    <dbReference type="NCBI Taxonomy" id="35670"/>
    <lineage>
        <taxon>Eukaryota</taxon>
        <taxon>Metazoa</taxon>
        <taxon>Chordata</taxon>
        <taxon>Craniata</taxon>
        <taxon>Vertebrata</taxon>
        <taxon>Euteleostomi</taxon>
        <taxon>Lepidosauria</taxon>
        <taxon>Squamata</taxon>
        <taxon>Bifurcata</taxon>
        <taxon>Unidentata</taxon>
        <taxon>Episquamata</taxon>
        <taxon>Toxicofera</taxon>
        <taxon>Serpentes</taxon>
        <taxon>Colubroidea</taxon>
        <taxon>Elapidae</taxon>
        <taxon>Elapinae</taxon>
        <taxon>Naja</taxon>
    </lineage>
</organism>
<dbReference type="AlphaFoldDB" id="A0A8C7E279"/>
<evidence type="ECO:0000256" key="2">
    <source>
        <dbReference type="SAM" id="Phobius"/>
    </source>
</evidence>
<keyword evidence="2" id="KW-0472">Membrane</keyword>
<reference evidence="3" key="2">
    <citation type="submission" date="2025-09" db="UniProtKB">
        <authorList>
            <consortium name="Ensembl"/>
        </authorList>
    </citation>
    <scope>IDENTIFICATION</scope>
</reference>
<evidence type="ECO:0000256" key="1">
    <source>
        <dbReference type="SAM" id="MobiDB-lite"/>
    </source>
</evidence>
<proteinExistence type="predicted"/>
<keyword evidence="2" id="KW-0812">Transmembrane</keyword>
<keyword evidence="2" id="KW-1133">Transmembrane helix</keyword>
<accession>A0A8C7E279</accession>
<name>A0A8C7E279_NAJNA</name>
<keyword evidence="4" id="KW-1185">Reference proteome</keyword>
<evidence type="ECO:0000313" key="4">
    <source>
        <dbReference type="Proteomes" id="UP000694559"/>
    </source>
</evidence>
<feature type="region of interest" description="Disordered" evidence="1">
    <location>
        <begin position="42"/>
        <end position="68"/>
    </location>
</feature>
<reference evidence="3" key="1">
    <citation type="submission" date="2025-08" db="UniProtKB">
        <authorList>
            <consortium name="Ensembl"/>
        </authorList>
    </citation>
    <scope>IDENTIFICATION</scope>
</reference>
<feature type="compositionally biased region" description="Polar residues" evidence="1">
    <location>
        <begin position="46"/>
        <end position="56"/>
    </location>
</feature>